<evidence type="ECO:0000313" key="3">
    <source>
        <dbReference type="Proteomes" id="UP001375370"/>
    </source>
</evidence>
<evidence type="ECO:0000256" key="1">
    <source>
        <dbReference type="ARBA" id="ARBA00010169"/>
    </source>
</evidence>
<gene>
    <name evidence="2" type="primary">cutA</name>
    <name evidence="2" type="ORF">V8247_05265</name>
</gene>
<dbReference type="EMBL" id="CP146612">
    <property type="protein sequence ID" value="WWX24680.1"/>
    <property type="molecule type" value="Genomic_DNA"/>
</dbReference>
<comment type="similarity">
    <text evidence="1">Belongs to the CutA family.</text>
</comment>
<dbReference type="SUPFAM" id="SSF54913">
    <property type="entry name" value="GlnB-like"/>
    <property type="match status" value="1"/>
</dbReference>
<dbReference type="InterPro" id="IPR015867">
    <property type="entry name" value="N-reg_PII/ATP_PRibTrfase_C"/>
</dbReference>
<reference evidence="2 3" key="1">
    <citation type="submission" date="2024-03" db="EMBL/GenBank/DDBJ databases">
        <title>A Dehalogenimonas Isolated from Estuarine Sediments Dihaloeliminates Chlorinated Alkanes.</title>
        <authorList>
            <person name="Yang Y."/>
            <person name="Wang H."/>
        </authorList>
    </citation>
    <scope>NUCLEOTIDE SEQUENCE [LARGE SCALE GENOMIC DNA]</scope>
    <source>
        <strain evidence="2 3">W</strain>
    </source>
</reference>
<dbReference type="PANTHER" id="PTHR23419:SF8">
    <property type="entry name" value="FI09726P"/>
    <property type="match status" value="1"/>
</dbReference>
<dbReference type="Pfam" id="PF03091">
    <property type="entry name" value="CutA1"/>
    <property type="match status" value="1"/>
</dbReference>
<accession>A0ABZ2J178</accession>
<protein>
    <submittedName>
        <fullName evidence="2">Divalent-cation tolerance protein CutA</fullName>
    </submittedName>
</protein>
<dbReference type="RefSeq" id="WP_338736794.1">
    <property type="nucleotide sequence ID" value="NZ_CP146612.1"/>
</dbReference>
<dbReference type="Gene3D" id="3.30.70.120">
    <property type="match status" value="1"/>
</dbReference>
<proteinExistence type="inferred from homology"/>
<keyword evidence="3" id="KW-1185">Reference proteome</keyword>
<dbReference type="InterPro" id="IPR004323">
    <property type="entry name" value="Ion_tolerance_CutA"/>
</dbReference>
<sequence length="114" mass="12568">MDNCRHVVVFITAADTEEARLIARVLLEQRKAACVNIINGVSSIFRWQEQVTDETENLLIVKSTSALLADLIETVKEVHSYQTPEIIALPVIGGSGEYLKWLDESVGPENDAAS</sequence>
<name>A0ABZ2J178_9CHLR</name>
<evidence type="ECO:0000313" key="2">
    <source>
        <dbReference type="EMBL" id="WWX24680.1"/>
    </source>
</evidence>
<organism evidence="2 3">
    <name type="scientific">Candidatus Dehalogenimonas loeffleri</name>
    <dbReference type="NCBI Taxonomy" id="3127115"/>
    <lineage>
        <taxon>Bacteria</taxon>
        <taxon>Bacillati</taxon>
        <taxon>Chloroflexota</taxon>
        <taxon>Dehalococcoidia</taxon>
        <taxon>Dehalococcoidales</taxon>
        <taxon>Dehalococcoidaceae</taxon>
        <taxon>Dehalogenimonas</taxon>
    </lineage>
</organism>
<dbReference type="PANTHER" id="PTHR23419">
    <property type="entry name" value="DIVALENT CATION TOLERANCE CUTA-RELATED"/>
    <property type="match status" value="1"/>
</dbReference>
<dbReference type="Proteomes" id="UP001375370">
    <property type="component" value="Chromosome"/>
</dbReference>
<dbReference type="InterPro" id="IPR011322">
    <property type="entry name" value="N-reg_PII-like_a/b"/>
</dbReference>